<keyword evidence="3" id="KW-1185">Reference proteome</keyword>
<dbReference type="EMBL" id="KK088441">
    <property type="protein sequence ID" value="EYE91822.1"/>
    <property type="molecule type" value="Genomic_DNA"/>
</dbReference>
<feature type="compositionally biased region" description="Low complexity" evidence="1">
    <location>
        <begin position="13"/>
        <end position="35"/>
    </location>
</feature>
<dbReference type="STRING" id="1388766.A0A017S4D7"/>
<feature type="region of interest" description="Disordered" evidence="1">
    <location>
        <begin position="349"/>
        <end position="369"/>
    </location>
</feature>
<reference evidence="3" key="1">
    <citation type="journal article" date="2014" name="Nat. Commun.">
        <title>Genomic adaptations of the halophilic Dead Sea filamentous fungus Eurotium rubrum.</title>
        <authorList>
            <person name="Kis-Papo T."/>
            <person name="Weig A.R."/>
            <person name="Riley R."/>
            <person name="Persoh D."/>
            <person name="Salamov A."/>
            <person name="Sun H."/>
            <person name="Lipzen A."/>
            <person name="Wasser S.P."/>
            <person name="Rambold G."/>
            <person name="Grigoriev I.V."/>
            <person name="Nevo E."/>
        </authorList>
    </citation>
    <scope>NUCLEOTIDE SEQUENCE [LARGE SCALE GENOMIC DNA]</scope>
    <source>
        <strain evidence="3">CBS 135680</strain>
    </source>
</reference>
<dbReference type="Proteomes" id="UP000019804">
    <property type="component" value="Unassembled WGS sequence"/>
</dbReference>
<evidence type="ECO:0000313" key="2">
    <source>
        <dbReference type="EMBL" id="EYE91822.1"/>
    </source>
</evidence>
<dbReference type="RefSeq" id="XP_040635512.1">
    <property type="nucleotide sequence ID" value="XM_040786641.1"/>
</dbReference>
<feature type="compositionally biased region" description="Low complexity" evidence="1">
    <location>
        <begin position="79"/>
        <end position="96"/>
    </location>
</feature>
<feature type="region of interest" description="Disordered" evidence="1">
    <location>
        <begin position="1"/>
        <end position="160"/>
    </location>
</feature>
<accession>A0A017S4D7</accession>
<dbReference type="GeneID" id="63701765"/>
<evidence type="ECO:0000256" key="1">
    <source>
        <dbReference type="SAM" id="MobiDB-lite"/>
    </source>
</evidence>
<feature type="compositionally biased region" description="Basic and acidic residues" evidence="1">
    <location>
        <begin position="349"/>
        <end position="367"/>
    </location>
</feature>
<name>A0A017S4D7_ASPRC</name>
<feature type="compositionally biased region" description="Polar residues" evidence="1">
    <location>
        <begin position="36"/>
        <end position="64"/>
    </location>
</feature>
<proteinExistence type="predicted"/>
<sequence>MSDNQPPQPPPSSTNNTSSNTATTAASPSSANQNTINPQNENANPSLPSRLQSSATTLAQNLFTPSPADIARNLQPGGSSSNKAAPPSSVAAASAAQTFHGETTVPGSSVGRGISRHGDVGGRFRSATGSATGQDGLMEEAYQFQNDQAYQDGGLESGVSPYEQDAIADIKGKGKGKASEKEYEQDYQPFENTWQSITATHSEPQSAYQNAQDGSKLLTLLTSPSFNPEFPELITTTDNLDPVLVPNDLSDPSPFPLSAQEIQTLESFRRKLGSHPTQGQRRINPTSLIPDIDNFLSTVPAQTQNDATALRDAVLTGLPGAEEWVAVEEKYQDEVWGFLKPVLEEARREMEEKEENGGDMEKGREDGPAVARLKMILRHMGA</sequence>
<dbReference type="AlphaFoldDB" id="A0A017S4D7"/>
<organism evidence="2 3">
    <name type="scientific">Aspergillus ruber (strain CBS 135680)</name>
    <dbReference type="NCBI Taxonomy" id="1388766"/>
    <lineage>
        <taxon>Eukaryota</taxon>
        <taxon>Fungi</taxon>
        <taxon>Dikarya</taxon>
        <taxon>Ascomycota</taxon>
        <taxon>Pezizomycotina</taxon>
        <taxon>Eurotiomycetes</taxon>
        <taxon>Eurotiomycetidae</taxon>
        <taxon>Eurotiales</taxon>
        <taxon>Aspergillaceae</taxon>
        <taxon>Aspergillus</taxon>
        <taxon>Aspergillus subgen. Aspergillus</taxon>
    </lineage>
</organism>
<feature type="compositionally biased region" description="Pro residues" evidence="1">
    <location>
        <begin position="1"/>
        <end position="12"/>
    </location>
</feature>
<protein>
    <submittedName>
        <fullName evidence="2">Uncharacterized protein</fullName>
    </submittedName>
</protein>
<dbReference type="OrthoDB" id="5337545at2759"/>
<gene>
    <name evidence="2" type="ORF">EURHEDRAFT_518143</name>
</gene>
<evidence type="ECO:0000313" key="3">
    <source>
        <dbReference type="Proteomes" id="UP000019804"/>
    </source>
</evidence>
<dbReference type="HOGENOM" id="CLU_041579_1_0_1"/>